<dbReference type="EMBL" id="UINC01171761">
    <property type="protein sequence ID" value="SVD76490.1"/>
    <property type="molecule type" value="Genomic_DNA"/>
</dbReference>
<accession>A0A382Y037</accession>
<proteinExistence type="predicted"/>
<dbReference type="Pfam" id="PF20025">
    <property type="entry name" value="DUF6433"/>
    <property type="match status" value="1"/>
</dbReference>
<feature type="non-terminal residue" evidence="1">
    <location>
        <position position="1"/>
    </location>
</feature>
<organism evidence="1">
    <name type="scientific">marine metagenome</name>
    <dbReference type="NCBI Taxonomy" id="408172"/>
    <lineage>
        <taxon>unclassified sequences</taxon>
        <taxon>metagenomes</taxon>
        <taxon>ecological metagenomes</taxon>
    </lineage>
</organism>
<evidence type="ECO:0000313" key="1">
    <source>
        <dbReference type="EMBL" id="SVD76490.1"/>
    </source>
</evidence>
<dbReference type="InterPro" id="IPR045491">
    <property type="entry name" value="DUF6433"/>
</dbReference>
<protein>
    <submittedName>
        <fullName evidence="1">Uncharacterized protein</fullName>
    </submittedName>
</protein>
<gene>
    <name evidence="1" type="ORF">METZ01_LOCUS429344</name>
</gene>
<sequence>IKKSLHEIFTEVGKVTAVSKKAKILQDNETDGLKHVLRGAYDKRVEWIVPDTPPPYEPSDAPEWDLADLQLEKEIMAIGRFALFNGQPTNQGKDLTTIRREQLFIQLLEGLHPSEADILLSMVKKRLDYKGLTPNLVNQAFPDLIPEEFAVKKK</sequence>
<dbReference type="AlphaFoldDB" id="A0A382Y037"/>
<reference evidence="1" key="1">
    <citation type="submission" date="2018-05" db="EMBL/GenBank/DDBJ databases">
        <authorList>
            <person name="Lanie J.A."/>
            <person name="Ng W.-L."/>
            <person name="Kazmierczak K.M."/>
            <person name="Andrzejewski T.M."/>
            <person name="Davidsen T.M."/>
            <person name="Wayne K.J."/>
            <person name="Tettelin H."/>
            <person name="Glass J.I."/>
            <person name="Rusch D."/>
            <person name="Podicherti R."/>
            <person name="Tsui H.-C.T."/>
            <person name="Winkler M.E."/>
        </authorList>
    </citation>
    <scope>NUCLEOTIDE SEQUENCE</scope>
</reference>
<name>A0A382Y037_9ZZZZ</name>